<proteinExistence type="predicted"/>
<dbReference type="OrthoDB" id="63891at2759"/>
<evidence type="ECO:0000259" key="2">
    <source>
        <dbReference type="SMART" id="SM01349"/>
    </source>
</evidence>
<accession>A0A1V9YDL8</accession>
<protein>
    <recommendedName>
        <fullName evidence="2">TOG domain-containing protein</fullName>
    </recommendedName>
</protein>
<dbReference type="Pfam" id="PF12348">
    <property type="entry name" value="CLASP_N"/>
    <property type="match status" value="1"/>
</dbReference>
<evidence type="ECO:0000256" key="1">
    <source>
        <dbReference type="SAM" id="MobiDB-lite"/>
    </source>
</evidence>
<feature type="region of interest" description="Disordered" evidence="1">
    <location>
        <begin position="1"/>
        <end position="62"/>
    </location>
</feature>
<sequence>MKRRSTGEDEARARKLRPPPSTMTDDRPTTEETLPPTPVEPAPQDETIVTKNTKDSGAPDNEDDLADFVVLSKEELEEPARNFTWSPGATSWKDKYSAVETLRQTIKFDPAYVQGYEHLLEVAKELLVPSAMNLRSTLARNALLCIGELFQCVRTQPYLPVLVPVLLYRSITDKKFMQSVATTALDHALASCDPIDLLEQLLPFSTDKNAHLVTKAGHYVEQCLIKSAAAEQPWEAAQLVSWIKDLANFLNCRDVHGKPAAKRCLILLRKTFGDATFEATVAAELSGITRSDVLKLSVAPTASRGSSIVRPHPGQKKGRLATRPGLSLKDRLLQAKQQQALNPQE</sequence>
<feature type="compositionally biased region" description="Basic and acidic residues" evidence="1">
    <location>
        <begin position="1"/>
        <end position="13"/>
    </location>
</feature>
<feature type="region of interest" description="Disordered" evidence="1">
    <location>
        <begin position="304"/>
        <end position="325"/>
    </location>
</feature>
<name>A0A1V9YDL8_ACHHY</name>
<dbReference type="InterPro" id="IPR016024">
    <property type="entry name" value="ARM-type_fold"/>
</dbReference>
<evidence type="ECO:0000313" key="4">
    <source>
        <dbReference type="Proteomes" id="UP000243579"/>
    </source>
</evidence>
<dbReference type="Proteomes" id="UP000243579">
    <property type="component" value="Unassembled WGS sequence"/>
</dbReference>
<comment type="caution">
    <text evidence="3">The sequence shown here is derived from an EMBL/GenBank/DDBJ whole genome shotgun (WGS) entry which is preliminary data.</text>
</comment>
<gene>
    <name evidence="3" type="ORF">ACHHYP_14234</name>
</gene>
<dbReference type="InterPro" id="IPR024395">
    <property type="entry name" value="CLASP_N_dom"/>
</dbReference>
<reference evidence="3 4" key="1">
    <citation type="journal article" date="2014" name="Genome Biol. Evol.">
        <title>The secreted proteins of Achlya hypogyna and Thraustotheca clavata identify the ancestral oomycete secretome and reveal gene acquisitions by horizontal gene transfer.</title>
        <authorList>
            <person name="Misner I."/>
            <person name="Blouin N."/>
            <person name="Leonard G."/>
            <person name="Richards T.A."/>
            <person name="Lane C.E."/>
        </authorList>
    </citation>
    <scope>NUCLEOTIDE SEQUENCE [LARGE SCALE GENOMIC DNA]</scope>
    <source>
        <strain evidence="3 4">ATCC 48635</strain>
    </source>
</reference>
<keyword evidence="4" id="KW-1185">Reference proteome</keyword>
<dbReference type="AlphaFoldDB" id="A0A1V9YDL8"/>
<dbReference type="EMBL" id="JNBR01002066">
    <property type="protein sequence ID" value="OQR83834.1"/>
    <property type="molecule type" value="Genomic_DNA"/>
</dbReference>
<dbReference type="SMART" id="SM01349">
    <property type="entry name" value="TOG"/>
    <property type="match status" value="1"/>
</dbReference>
<evidence type="ECO:0000313" key="3">
    <source>
        <dbReference type="EMBL" id="OQR83834.1"/>
    </source>
</evidence>
<dbReference type="InterPro" id="IPR034085">
    <property type="entry name" value="TOG"/>
</dbReference>
<organism evidence="3 4">
    <name type="scientific">Achlya hypogyna</name>
    <name type="common">Oomycete</name>
    <name type="synonym">Protoachlya hypogyna</name>
    <dbReference type="NCBI Taxonomy" id="1202772"/>
    <lineage>
        <taxon>Eukaryota</taxon>
        <taxon>Sar</taxon>
        <taxon>Stramenopiles</taxon>
        <taxon>Oomycota</taxon>
        <taxon>Saprolegniomycetes</taxon>
        <taxon>Saprolegniales</taxon>
        <taxon>Achlyaceae</taxon>
        <taxon>Achlya</taxon>
    </lineage>
</organism>
<dbReference type="InterPro" id="IPR011989">
    <property type="entry name" value="ARM-like"/>
</dbReference>
<dbReference type="SUPFAM" id="SSF48371">
    <property type="entry name" value="ARM repeat"/>
    <property type="match status" value="1"/>
</dbReference>
<dbReference type="Gene3D" id="1.25.10.10">
    <property type="entry name" value="Leucine-rich Repeat Variant"/>
    <property type="match status" value="1"/>
</dbReference>
<feature type="domain" description="TOG" evidence="2">
    <location>
        <begin position="70"/>
        <end position="306"/>
    </location>
</feature>